<protein>
    <submittedName>
        <fullName evidence="1">Uncharacterized protein</fullName>
    </submittedName>
</protein>
<sequence>MSGSTGLAATPLTDAERIDVRRFCGYPAYGAGSSGFQSWRFFEAFGTLEFRLTNLAPGELQVVRQFLATLYGLEQAVPAASVNLDTDQAAVWKHNSSEVAERTRLFDDWARRLIGFIGIPAGPAMRSVSAIII</sequence>
<dbReference type="Proteomes" id="UP000500767">
    <property type="component" value="Chromosome"/>
</dbReference>
<keyword evidence="2" id="KW-1185">Reference proteome</keyword>
<evidence type="ECO:0000313" key="1">
    <source>
        <dbReference type="EMBL" id="QKE90466.1"/>
    </source>
</evidence>
<organism evidence="1 2">
    <name type="scientific">Lichenicola cladoniae</name>
    <dbReference type="NCBI Taxonomy" id="1484109"/>
    <lineage>
        <taxon>Bacteria</taxon>
        <taxon>Pseudomonadati</taxon>
        <taxon>Pseudomonadota</taxon>
        <taxon>Alphaproteobacteria</taxon>
        <taxon>Acetobacterales</taxon>
        <taxon>Acetobacteraceae</taxon>
        <taxon>Lichenicola</taxon>
    </lineage>
</organism>
<gene>
    <name evidence="1" type="ORF">HN018_10850</name>
</gene>
<evidence type="ECO:0000313" key="2">
    <source>
        <dbReference type="Proteomes" id="UP000500767"/>
    </source>
</evidence>
<dbReference type="EMBL" id="CP053708">
    <property type="protein sequence ID" value="QKE90466.1"/>
    <property type="molecule type" value="Genomic_DNA"/>
</dbReference>
<reference evidence="1 2" key="1">
    <citation type="journal article" date="2014" name="World J. Microbiol. Biotechnol.">
        <title>Biodiversity and physiological characteristics of Antarctic and Arctic lichens-associated bacteria.</title>
        <authorList>
            <person name="Lee Y.M."/>
            <person name="Kim E.H."/>
            <person name="Lee H.K."/>
            <person name="Hong S.G."/>
        </authorList>
    </citation>
    <scope>NUCLEOTIDE SEQUENCE [LARGE SCALE GENOMIC DNA]</scope>
    <source>
        <strain evidence="1 2">PAMC 26569</strain>
    </source>
</reference>
<name>A0A6M8HQ74_9PROT</name>
<proteinExistence type="predicted"/>
<dbReference type="RefSeq" id="WP_239479218.1">
    <property type="nucleotide sequence ID" value="NZ_CP053708.1"/>
</dbReference>
<dbReference type="KEGG" id="lck:HN018_10850"/>
<dbReference type="AlphaFoldDB" id="A0A6M8HQ74"/>
<accession>A0A6M8HQ74</accession>